<comment type="catalytic activity">
    <reaction evidence="1">
        <text>ATP + protein L-histidine = ADP + protein N-phospho-L-histidine.</text>
        <dbReference type="EC" id="2.7.13.3"/>
    </reaction>
</comment>
<dbReference type="EMBL" id="RXNS01000001">
    <property type="protein sequence ID" value="RTR07176.1"/>
    <property type="molecule type" value="Genomic_DNA"/>
</dbReference>
<keyword evidence="9" id="KW-0067">ATP-binding</keyword>
<keyword evidence="11" id="KW-0902">Two-component regulatory system</keyword>
<dbReference type="PRINTS" id="PR00344">
    <property type="entry name" value="BCTRLSENSOR"/>
</dbReference>
<gene>
    <name evidence="15" type="ORF">EKG36_01630</name>
</gene>
<dbReference type="InterPro" id="IPR036097">
    <property type="entry name" value="HisK_dim/P_sf"/>
</dbReference>
<sequence>MSLRTRLLLTLGLTLTLLWTLVAAWLMRDLHHQVEKTLDQRLAQSARMVAGLMTQLPRDVWSQADRRALSIPPIEGLACQVHSPRGEVLAQTHGDMAGVLTPGEPGHAYREADGTTWRVFTYRRDGLTITTADRLDEREQLLRNVLEVAVVPFLVALLGSLLAVWLGVVRGLAPLRRLRDALAHRHPDALAPLGTRDLPAELRPPVETLNQLLARVQRAMVREQRFTNDAAHELRTPLTAIKTHLQVASRVEGQGARRALARAEEGVARLTRTLEQLLTLARVEGRVTFEDGEPCRAGDVARLAVRDAGAAADRVEMPSTWPEECLALPRELAITALRNLVDNALRHGTGGDPVRLAVETPAPDRLIFVVRDRGPGLDASSLSAPPRRFWHRGGDGSGLGLAIVTAIAERFGGALDFRHPAEGGLEARLTLPVEACADRQGEKPCKGSITTEEETG</sequence>
<evidence type="ECO:0000256" key="6">
    <source>
        <dbReference type="ARBA" id="ARBA00022692"/>
    </source>
</evidence>
<dbReference type="InterPro" id="IPR004358">
    <property type="entry name" value="Sig_transdc_His_kin-like_C"/>
</dbReference>
<evidence type="ECO:0000256" key="11">
    <source>
        <dbReference type="ARBA" id="ARBA00023012"/>
    </source>
</evidence>
<dbReference type="InterPro" id="IPR013727">
    <property type="entry name" value="2CSK_N"/>
</dbReference>
<dbReference type="InterPro" id="IPR050428">
    <property type="entry name" value="TCS_sensor_his_kinase"/>
</dbReference>
<organism evidence="15 16">
    <name type="scientific">Halomonas nitroreducens</name>
    <dbReference type="NCBI Taxonomy" id="447425"/>
    <lineage>
        <taxon>Bacteria</taxon>
        <taxon>Pseudomonadati</taxon>
        <taxon>Pseudomonadota</taxon>
        <taxon>Gammaproteobacteria</taxon>
        <taxon>Oceanospirillales</taxon>
        <taxon>Halomonadaceae</taxon>
        <taxon>Halomonas</taxon>
    </lineage>
</organism>
<proteinExistence type="predicted"/>
<dbReference type="AlphaFoldDB" id="A0A3S0HW99"/>
<dbReference type="PANTHER" id="PTHR45436:SF14">
    <property type="entry name" value="SENSOR PROTEIN QSEC"/>
    <property type="match status" value="1"/>
</dbReference>
<keyword evidence="10 13" id="KW-1133">Transmembrane helix</keyword>
<dbReference type="Pfam" id="PF00512">
    <property type="entry name" value="HisKA"/>
    <property type="match status" value="1"/>
</dbReference>
<dbReference type="EC" id="2.7.13.3" evidence="3"/>
<dbReference type="GO" id="GO:0005886">
    <property type="term" value="C:plasma membrane"/>
    <property type="evidence" value="ECO:0007669"/>
    <property type="project" value="TreeGrafter"/>
</dbReference>
<keyword evidence="6 13" id="KW-0812">Transmembrane</keyword>
<evidence type="ECO:0000256" key="12">
    <source>
        <dbReference type="ARBA" id="ARBA00023136"/>
    </source>
</evidence>
<evidence type="ECO:0000256" key="4">
    <source>
        <dbReference type="ARBA" id="ARBA00022553"/>
    </source>
</evidence>
<keyword evidence="5" id="KW-0808">Transferase</keyword>
<dbReference type="InterPro" id="IPR005467">
    <property type="entry name" value="His_kinase_dom"/>
</dbReference>
<dbReference type="PROSITE" id="PS50109">
    <property type="entry name" value="HIS_KIN"/>
    <property type="match status" value="1"/>
</dbReference>
<dbReference type="CDD" id="cd00082">
    <property type="entry name" value="HisKA"/>
    <property type="match status" value="1"/>
</dbReference>
<evidence type="ECO:0000313" key="15">
    <source>
        <dbReference type="EMBL" id="RTR07176.1"/>
    </source>
</evidence>
<name>A0A3S0HW99_9GAMM</name>
<dbReference type="Gene3D" id="1.10.287.130">
    <property type="match status" value="1"/>
</dbReference>
<dbReference type="PANTHER" id="PTHR45436">
    <property type="entry name" value="SENSOR HISTIDINE KINASE YKOH"/>
    <property type="match status" value="1"/>
</dbReference>
<keyword evidence="7" id="KW-0547">Nucleotide-binding</keyword>
<comment type="caution">
    <text evidence="15">The sequence shown here is derived from an EMBL/GenBank/DDBJ whole genome shotgun (WGS) entry which is preliminary data.</text>
</comment>
<protein>
    <recommendedName>
        <fullName evidence="3">histidine kinase</fullName>
        <ecNumber evidence="3">2.7.13.3</ecNumber>
    </recommendedName>
</protein>
<dbReference type="SMART" id="SM00387">
    <property type="entry name" value="HATPase_c"/>
    <property type="match status" value="1"/>
</dbReference>
<feature type="domain" description="Histidine kinase" evidence="14">
    <location>
        <begin position="229"/>
        <end position="435"/>
    </location>
</feature>
<feature type="transmembrane region" description="Helical" evidence="13">
    <location>
        <begin position="148"/>
        <end position="169"/>
    </location>
</feature>
<dbReference type="GO" id="GO:0000155">
    <property type="term" value="F:phosphorelay sensor kinase activity"/>
    <property type="evidence" value="ECO:0007669"/>
    <property type="project" value="InterPro"/>
</dbReference>
<keyword evidence="12 13" id="KW-0472">Membrane</keyword>
<keyword evidence="16" id="KW-1185">Reference proteome</keyword>
<dbReference type="InterPro" id="IPR036890">
    <property type="entry name" value="HATPase_C_sf"/>
</dbReference>
<accession>A0A3S0HW99</accession>
<evidence type="ECO:0000256" key="8">
    <source>
        <dbReference type="ARBA" id="ARBA00022777"/>
    </source>
</evidence>
<dbReference type="InterPro" id="IPR003594">
    <property type="entry name" value="HATPase_dom"/>
</dbReference>
<evidence type="ECO:0000256" key="7">
    <source>
        <dbReference type="ARBA" id="ARBA00022741"/>
    </source>
</evidence>
<dbReference type="SUPFAM" id="SSF55874">
    <property type="entry name" value="ATPase domain of HSP90 chaperone/DNA topoisomerase II/histidine kinase"/>
    <property type="match status" value="1"/>
</dbReference>
<reference evidence="15 16" key="1">
    <citation type="submission" date="2018-12" db="EMBL/GenBank/DDBJ databases">
        <authorList>
            <person name="Yu L."/>
        </authorList>
    </citation>
    <scope>NUCLEOTIDE SEQUENCE [LARGE SCALE GENOMIC DNA]</scope>
    <source>
        <strain evidence="15 16">11S</strain>
    </source>
</reference>
<dbReference type="SMART" id="SM00388">
    <property type="entry name" value="HisKA"/>
    <property type="match status" value="1"/>
</dbReference>
<keyword evidence="4" id="KW-0597">Phosphoprotein</keyword>
<evidence type="ECO:0000256" key="10">
    <source>
        <dbReference type="ARBA" id="ARBA00022989"/>
    </source>
</evidence>
<evidence type="ECO:0000256" key="9">
    <source>
        <dbReference type="ARBA" id="ARBA00022840"/>
    </source>
</evidence>
<comment type="subcellular location">
    <subcellularLocation>
        <location evidence="2">Membrane</location>
        <topology evidence="2">Multi-pass membrane protein</topology>
    </subcellularLocation>
</comment>
<dbReference type="InterPro" id="IPR003661">
    <property type="entry name" value="HisK_dim/P_dom"/>
</dbReference>
<dbReference type="OrthoDB" id="9809766at2"/>
<dbReference type="Pfam" id="PF02518">
    <property type="entry name" value="HATPase_c"/>
    <property type="match status" value="1"/>
</dbReference>
<dbReference type="SUPFAM" id="SSF47384">
    <property type="entry name" value="Homodimeric domain of signal transducing histidine kinase"/>
    <property type="match status" value="1"/>
</dbReference>
<evidence type="ECO:0000256" key="13">
    <source>
        <dbReference type="SAM" id="Phobius"/>
    </source>
</evidence>
<evidence type="ECO:0000259" key="14">
    <source>
        <dbReference type="PROSITE" id="PS50109"/>
    </source>
</evidence>
<keyword evidence="8 15" id="KW-0418">Kinase</keyword>
<evidence type="ECO:0000256" key="2">
    <source>
        <dbReference type="ARBA" id="ARBA00004141"/>
    </source>
</evidence>
<evidence type="ECO:0000313" key="16">
    <source>
        <dbReference type="Proteomes" id="UP000267400"/>
    </source>
</evidence>
<dbReference type="RefSeq" id="WP_126480318.1">
    <property type="nucleotide sequence ID" value="NZ_RXNS01000001.1"/>
</dbReference>
<evidence type="ECO:0000256" key="5">
    <source>
        <dbReference type="ARBA" id="ARBA00022679"/>
    </source>
</evidence>
<dbReference type="GO" id="GO:0005524">
    <property type="term" value="F:ATP binding"/>
    <property type="evidence" value="ECO:0007669"/>
    <property type="project" value="UniProtKB-KW"/>
</dbReference>
<dbReference type="Proteomes" id="UP000267400">
    <property type="component" value="Unassembled WGS sequence"/>
</dbReference>
<dbReference type="Gene3D" id="3.30.565.10">
    <property type="entry name" value="Histidine kinase-like ATPase, C-terminal domain"/>
    <property type="match status" value="1"/>
</dbReference>
<evidence type="ECO:0000256" key="1">
    <source>
        <dbReference type="ARBA" id="ARBA00000085"/>
    </source>
</evidence>
<evidence type="ECO:0000256" key="3">
    <source>
        <dbReference type="ARBA" id="ARBA00012438"/>
    </source>
</evidence>
<dbReference type="Pfam" id="PF08521">
    <property type="entry name" value="2CSK_N"/>
    <property type="match status" value="1"/>
</dbReference>